<gene>
    <name evidence="6" type="ORF">J5N97_003590</name>
</gene>
<keyword evidence="3" id="KW-0862">Zinc</keyword>
<protein>
    <recommendedName>
        <fullName evidence="5">BED-type domain-containing protein</fullName>
    </recommendedName>
</protein>
<evidence type="ECO:0000313" key="7">
    <source>
        <dbReference type="Proteomes" id="UP001085076"/>
    </source>
</evidence>
<sequence>MDTTGASSAPNVEELNKPMWKYVTRLEKPGEGGGNVSWQCNFCNKVAKSSYTRVRAHLLKIAGTGIGACPKVTMKDISEMQKLEEEAKFRLQQHAPKKVPLPPQSFFQGGIDSRKRKNIASGSVSGNPLEKSFNTTARDQLHAQIARMFYSSGLPFHLARNPYYVSSYTFAASNPIAGYLHPGYNLLRTTLLQKEKANIERLLEPIKGTWKEKGVSIVSDGWSDSQRRPLINFMAVVKGPNVS</sequence>
<dbReference type="InterPro" id="IPR007021">
    <property type="entry name" value="DUF659"/>
</dbReference>
<evidence type="ECO:0000256" key="4">
    <source>
        <dbReference type="PROSITE-ProRule" id="PRU00027"/>
    </source>
</evidence>
<dbReference type="PANTHER" id="PTHR32166">
    <property type="entry name" value="OSJNBA0013A04.12 PROTEIN"/>
    <property type="match status" value="1"/>
</dbReference>
<keyword evidence="7" id="KW-1185">Reference proteome</keyword>
<dbReference type="InterPro" id="IPR003656">
    <property type="entry name" value="Znf_BED"/>
</dbReference>
<organism evidence="6 7">
    <name type="scientific">Dioscorea zingiberensis</name>
    <dbReference type="NCBI Taxonomy" id="325984"/>
    <lineage>
        <taxon>Eukaryota</taxon>
        <taxon>Viridiplantae</taxon>
        <taxon>Streptophyta</taxon>
        <taxon>Embryophyta</taxon>
        <taxon>Tracheophyta</taxon>
        <taxon>Spermatophyta</taxon>
        <taxon>Magnoliopsida</taxon>
        <taxon>Liliopsida</taxon>
        <taxon>Dioscoreales</taxon>
        <taxon>Dioscoreaceae</taxon>
        <taxon>Dioscorea</taxon>
    </lineage>
</organism>
<name>A0A9D5HQH6_9LILI</name>
<feature type="domain" description="BED-type" evidence="5">
    <location>
        <begin position="14"/>
        <end position="76"/>
    </location>
</feature>
<proteinExistence type="predicted"/>
<comment type="caution">
    <text evidence="6">The sequence shown here is derived from an EMBL/GenBank/DDBJ whole genome shotgun (WGS) entry which is preliminary data.</text>
</comment>
<keyword evidence="1" id="KW-0479">Metal-binding</keyword>
<evidence type="ECO:0000256" key="2">
    <source>
        <dbReference type="ARBA" id="ARBA00022771"/>
    </source>
</evidence>
<reference evidence="6" key="2">
    <citation type="journal article" date="2022" name="Hortic Res">
        <title>The genome of Dioscorea zingiberensis sheds light on the biosynthesis, origin and evolution of the medicinally important diosgenin saponins.</title>
        <authorList>
            <person name="Li Y."/>
            <person name="Tan C."/>
            <person name="Li Z."/>
            <person name="Guo J."/>
            <person name="Li S."/>
            <person name="Chen X."/>
            <person name="Wang C."/>
            <person name="Dai X."/>
            <person name="Yang H."/>
            <person name="Song W."/>
            <person name="Hou L."/>
            <person name="Xu J."/>
            <person name="Tong Z."/>
            <person name="Xu A."/>
            <person name="Yuan X."/>
            <person name="Wang W."/>
            <person name="Yang Q."/>
            <person name="Chen L."/>
            <person name="Sun Z."/>
            <person name="Wang K."/>
            <person name="Pan B."/>
            <person name="Chen J."/>
            <person name="Bao Y."/>
            <person name="Liu F."/>
            <person name="Qi X."/>
            <person name="Gang D.R."/>
            <person name="Wen J."/>
            <person name="Li J."/>
        </authorList>
    </citation>
    <scope>NUCLEOTIDE SEQUENCE</scope>
    <source>
        <strain evidence="6">Dzin_1.0</strain>
    </source>
</reference>
<dbReference type="AlphaFoldDB" id="A0A9D5HQH6"/>
<reference evidence="6" key="1">
    <citation type="submission" date="2021-03" db="EMBL/GenBank/DDBJ databases">
        <authorList>
            <person name="Li Z."/>
            <person name="Yang C."/>
        </authorList>
    </citation>
    <scope>NUCLEOTIDE SEQUENCE</scope>
    <source>
        <strain evidence="6">Dzin_1.0</strain>
        <tissue evidence="6">Leaf</tissue>
    </source>
</reference>
<keyword evidence="2 4" id="KW-0863">Zinc-finger</keyword>
<evidence type="ECO:0000256" key="1">
    <source>
        <dbReference type="ARBA" id="ARBA00022723"/>
    </source>
</evidence>
<dbReference type="OrthoDB" id="1925573at2759"/>
<dbReference type="PANTHER" id="PTHR32166:SF81">
    <property type="entry name" value="OS06G0658400 PROTEIN"/>
    <property type="match status" value="1"/>
</dbReference>
<dbReference type="GO" id="GO:0003677">
    <property type="term" value="F:DNA binding"/>
    <property type="evidence" value="ECO:0007669"/>
    <property type="project" value="InterPro"/>
</dbReference>
<evidence type="ECO:0000256" key="3">
    <source>
        <dbReference type="ARBA" id="ARBA00022833"/>
    </source>
</evidence>
<dbReference type="Pfam" id="PF04937">
    <property type="entry name" value="DUF659"/>
    <property type="match status" value="1"/>
</dbReference>
<evidence type="ECO:0000313" key="6">
    <source>
        <dbReference type="EMBL" id="KAJ0985234.1"/>
    </source>
</evidence>
<dbReference type="GO" id="GO:0008270">
    <property type="term" value="F:zinc ion binding"/>
    <property type="evidence" value="ECO:0007669"/>
    <property type="project" value="UniProtKB-KW"/>
</dbReference>
<dbReference type="EMBL" id="JAGGNH010000001">
    <property type="protein sequence ID" value="KAJ0985234.1"/>
    <property type="molecule type" value="Genomic_DNA"/>
</dbReference>
<accession>A0A9D5HQH6</accession>
<evidence type="ECO:0000259" key="5">
    <source>
        <dbReference type="PROSITE" id="PS50808"/>
    </source>
</evidence>
<dbReference type="PROSITE" id="PS50808">
    <property type="entry name" value="ZF_BED"/>
    <property type="match status" value="1"/>
</dbReference>
<dbReference type="Proteomes" id="UP001085076">
    <property type="component" value="Miscellaneous, Linkage group lg01"/>
</dbReference>